<sequence>MIFLLICIKLILTILKKLMHLTHQSDSKSITTKDRRDKATNEGVSLPSRTIVHAKLEMTSPQDAEELEADAVANEIVSGGKIRRKISQGGSGSSGIAVSSQMESQLSRLQGGGAADAFWIAEYDGKWFWP</sequence>
<dbReference type="AlphaFoldDB" id="A0A432LIV7"/>
<proteinExistence type="predicted"/>
<comment type="caution">
    <text evidence="1">The sequence shown here is derived from an EMBL/GenBank/DDBJ whole genome shotgun (WGS) entry which is preliminary data.</text>
</comment>
<gene>
    <name evidence="1" type="ORF">EHV08_00625</name>
</gene>
<reference evidence="1 2" key="1">
    <citation type="submission" date="2018-12" db="EMBL/GenBank/DDBJ databases">
        <title>Genome sequencing of Prevotella sp. KCOM 3155 (= JS262).</title>
        <authorList>
            <person name="Kook J.-K."/>
            <person name="Park S.-N."/>
            <person name="Lim Y.K."/>
        </authorList>
    </citation>
    <scope>NUCLEOTIDE SEQUENCE [LARGE SCALE GENOMIC DNA]</scope>
    <source>
        <strain evidence="1 2">KCOM 3155</strain>
    </source>
</reference>
<name>A0A432LIV7_9BACT</name>
<organism evidence="1 2">
    <name type="scientific">Prevotella koreensis</name>
    <dbReference type="NCBI Taxonomy" id="2490854"/>
    <lineage>
        <taxon>Bacteria</taxon>
        <taxon>Pseudomonadati</taxon>
        <taxon>Bacteroidota</taxon>
        <taxon>Bacteroidia</taxon>
        <taxon>Bacteroidales</taxon>
        <taxon>Prevotellaceae</taxon>
        <taxon>Prevotella</taxon>
    </lineage>
</organism>
<keyword evidence="2" id="KW-1185">Reference proteome</keyword>
<accession>A0A432LIV7</accession>
<evidence type="ECO:0000313" key="1">
    <source>
        <dbReference type="EMBL" id="RUL58417.1"/>
    </source>
</evidence>
<dbReference type="EMBL" id="RYYU01000001">
    <property type="protein sequence ID" value="RUL58417.1"/>
    <property type="molecule type" value="Genomic_DNA"/>
</dbReference>
<protein>
    <submittedName>
        <fullName evidence="1">Uncharacterized protein</fullName>
    </submittedName>
</protein>
<dbReference type="RefSeq" id="WP_126677520.1">
    <property type="nucleotide sequence ID" value="NZ_RYYU01000001.1"/>
</dbReference>
<evidence type="ECO:0000313" key="2">
    <source>
        <dbReference type="Proteomes" id="UP000278983"/>
    </source>
</evidence>
<dbReference type="Proteomes" id="UP000278983">
    <property type="component" value="Unassembled WGS sequence"/>
</dbReference>